<comment type="caution">
    <text evidence="2">The sequence shown here is derived from an EMBL/GenBank/DDBJ whole genome shotgun (WGS) entry which is preliminary data.</text>
</comment>
<feature type="transmembrane region" description="Helical" evidence="1">
    <location>
        <begin position="28"/>
        <end position="50"/>
    </location>
</feature>
<name>A0A9W7U0H2_9PROT</name>
<feature type="transmembrane region" description="Helical" evidence="1">
    <location>
        <begin position="57"/>
        <end position="78"/>
    </location>
</feature>
<accession>A0A9W7U0H2</accession>
<evidence type="ECO:0008006" key="4">
    <source>
        <dbReference type="Google" id="ProtNLM"/>
    </source>
</evidence>
<keyword evidence="1" id="KW-0472">Membrane</keyword>
<keyword evidence="1" id="KW-0812">Transmembrane</keyword>
<sequence length="103" mass="11389">METFEPIVGLLNAVYWQPWSAIMSTDPWTANLVMAILLMLKLIFGGWVLAKGGRSPLWALVLLINGADILAIWLYAYIRWPFVDRTPARPAAETTVAADAGTD</sequence>
<dbReference type="Proteomes" id="UP000480854">
    <property type="component" value="Unassembled WGS sequence"/>
</dbReference>
<reference evidence="2 3" key="1">
    <citation type="submission" date="2018-07" db="EMBL/GenBank/DDBJ databases">
        <title>Genome sequence of Azospirillum sp. ATCC 49961.</title>
        <authorList>
            <person name="Sant'Anna F.H."/>
            <person name="Baldani J.I."/>
            <person name="Zilli J.E."/>
            <person name="Reis V.M."/>
            <person name="Hartmann A."/>
            <person name="Cruz L."/>
            <person name="de Souza E.M."/>
            <person name="de Oliveira Pedrosa F."/>
            <person name="Passaglia L.M.P."/>
        </authorList>
    </citation>
    <scope>NUCLEOTIDE SEQUENCE [LARGE SCALE GENOMIC DNA]</scope>
    <source>
        <strain evidence="2 3">ATCC 49961</strain>
    </source>
</reference>
<dbReference type="RefSeq" id="WP_149468039.1">
    <property type="nucleotide sequence ID" value="NZ_QOKW01000003.1"/>
</dbReference>
<keyword evidence="1" id="KW-1133">Transmembrane helix</keyword>
<evidence type="ECO:0000313" key="3">
    <source>
        <dbReference type="Proteomes" id="UP000480854"/>
    </source>
</evidence>
<keyword evidence="3" id="KW-1185">Reference proteome</keyword>
<dbReference type="AlphaFoldDB" id="A0A9W7U0H2"/>
<dbReference type="EMBL" id="QOKW01000003">
    <property type="protein sequence ID" value="KAA0683024.1"/>
    <property type="molecule type" value="Genomic_DNA"/>
</dbReference>
<organism evidence="2 3">
    <name type="scientific">Roseomonas genomospecies 6</name>
    <dbReference type="NCBI Taxonomy" id="214106"/>
    <lineage>
        <taxon>Bacteria</taxon>
        <taxon>Pseudomonadati</taxon>
        <taxon>Pseudomonadota</taxon>
        <taxon>Alphaproteobacteria</taxon>
        <taxon>Acetobacterales</taxon>
        <taxon>Roseomonadaceae</taxon>
        <taxon>Roseomonas</taxon>
    </lineage>
</organism>
<gene>
    <name evidence="2" type="ORF">DS843_06370</name>
</gene>
<proteinExistence type="predicted"/>
<dbReference type="OrthoDB" id="123194at2"/>
<protein>
    <recommendedName>
        <fullName evidence="4">DUF5652 domain-containing protein</fullName>
    </recommendedName>
</protein>
<evidence type="ECO:0000313" key="2">
    <source>
        <dbReference type="EMBL" id="KAA0683024.1"/>
    </source>
</evidence>
<evidence type="ECO:0000256" key="1">
    <source>
        <dbReference type="SAM" id="Phobius"/>
    </source>
</evidence>